<evidence type="ECO:0000256" key="2">
    <source>
        <dbReference type="ARBA" id="ARBA00022741"/>
    </source>
</evidence>
<dbReference type="Pfam" id="PF02875">
    <property type="entry name" value="Mur_ligase_C"/>
    <property type="match status" value="1"/>
</dbReference>
<feature type="domain" description="Mur ligase central" evidence="5">
    <location>
        <begin position="27"/>
        <end position="231"/>
    </location>
</feature>
<keyword evidence="2" id="KW-0547">Nucleotide-binding</keyword>
<dbReference type="GO" id="GO:0005524">
    <property type="term" value="F:ATP binding"/>
    <property type="evidence" value="ECO:0007669"/>
    <property type="project" value="UniProtKB-KW"/>
</dbReference>
<reference evidence="6 7" key="1">
    <citation type="journal article" date="2015" name="Nature">
        <title>rRNA introns, odd ribosomes, and small enigmatic genomes across a large radiation of phyla.</title>
        <authorList>
            <person name="Brown C.T."/>
            <person name="Hug L.A."/>
            <person name="Thomas B.C."/>
            <person name="Sharon I."/>
            <person name="Castelle C.J."/>
            <person name="Singh A."/>
            <person name="Wilkins M.J."/>
            <person name="Williams K.H."/>
            <person name="Banfield J.F."/>
        </authorList>
    </citation>
    <scope>NUCLEOTIDE SEQUENCE [LARGE SCALE GENOMIC DNA]</scope>
</reference>
<sequence>MKNLIIYLLRSRAKSILSKFNPKIVAITGSVGKTSAKEAIALVLSAKYKVRTAKKNYNNEFGVPLTILGEKSPGKNPFGWLALFWRSYWVKDFPQVLVLEYGIDKPGDMDKLCALARPNVAVVTGISTVHAANFQSVHSLAGEKAKLAQCVLQGGCVILNEDDEKVRAMEENANERVVKYGSRSIENTFNNMELETRVDAHFSVGETFIVTRSEITISGEVYGTLELNNMIGYAPLMSALCALTVARQMDVNVTLAMQKITKELCPVPGRLNPIAGIKGSLIIDDSYNAAPAAMQNGLEALRAFTLLEGKDRKIAALGQMAELGQYTKQEHRLIGMKVAEVADVFVAVGESMRVAVEAAEEAGMYKEAIEWFATSEEAGRYLDREIQEGDIVYVKGSQSSRMERVVKDLMAEPLRASELLVRQEEKWLRQ</sequence>
<dbReference type="Gene3D" id="3.90.190.20">
    <property type="entry name" value="Mur ligase, C-terminal domain"/>
    <property type="match status" value="1"/>
</dbReference>
<dbReference type="GO" id="GO:0016881">
    <property type="term" value="F:acid-amino acid ligase activity"/>
    <property type="evidence" value="ECO:0007669"/>
    <property type="project" value="InterPro"/>
</dbReference>
<dbReference type="InterPro" id="IPR036615">
    <property type="entry name" value="Mur_ligase_C_dom_sf"/>
</dbReference>
<evidence type="ECO:0000259" key="5">
    <source>
        <dbReference type="Pfam" id="PF08245"/>
    </source>
</evidence>
<dbReference type="InterPro" id="IPR051046">
    <property type="entry name" value="MurCDEF_CellWall_CoF430Synth"/>
</dbReference>
<dbReference type="SUPFAM" id="SSF53244">
    <property type="entry name" value="MurD-like peptide ligases, peptide-binding domain"/>
    <property type="match status" value="1"/>
</dbReference>
<dbReference type="Proteomes" id="UP000033930">
    <property type="component" value="Unassembled WGS sequence"/>
</dbReference>
<comment type="caution">
    <text evidence="6">The sequence shown here is derived from an EMBL/GenBank/DDBJ whole genome shotgun (WGS) entry which is preliminary data.</text>
</comment>
<dbReference type="SUPFAM" id="SSF53623">
    <property type="entry name" value="MurD-like peptide ligases, catalytic domain"/>
    <property type="match status" value="1"/>
</dbReference>
<dbReference type="InterPro" id="IPR036565">
    <property type="entry name" value="Mur-like_cat_sf"/>
</dbReference>
<dbReference type="Gene3D" id="3.40.1190.10">
    <property type="entry name" value="Mur-like, catalytic domain"/>
    <property type="match status" value="1"/>
</dbReference>
<name>A0A0G0VDL8_9BACT</name>
<dbReference type="InterPro" id="IPR004101">
    <property type="entry name" value="Mur_ligase_C"/>
</dbReference>
<dbReference type="EMBL" id="LCAW01000012">
    <property type="protein sequence ID" value="KKR98993.1"/>
    <property type="molecule type" value="Genomic_DNA"/>
</dbReference>
<dbReference type="PATRIC" id="fig|1618983.3.peg.596"/>
<feature type="domain" description="Mur ligase C-terminal" evidence="4">
    <location>
        <begin position="269"/>
        <end position="397"/>
    </location>
</feature>
<keyword evidence="3" id="KW-0067">ATP-binding</keyword>
<accession>A0A0G0VDL8</accession>
<organism evidence="6 7">
    <name type="scientific">Candidatus Uhrbacteria bacterium GW2011_GWC1_41_20</name>
    <dbReference type="NCBI Taxonomy" id="1618983"/>
    <lineage>
        <taxon>Bacteria</taxon>
        <taxon>Candidatus Uhriibacteriota</taxon>
    </lineage>
</organism>
<protein>
    <submittedName>
        <fullName evidence="6">Alanine racemase</fullName>
    </submittedName>
</protein>
<dbReference type="InterPro" id="IPR013221">
    <property type="entry name" value="Mur_ligase_cen"/>
</dbReference>
<dbReference type="AlphaFoldDB" id="A0A0G0VDL8"/>
<gene>
    <name evidence="6" type="ORF">UU50_C0012G0041</name>
</gene>
<evidence type="ECO:0000256" key="1">
    <source>
        <dbReference type="ARBA" id="ARBA00022598"/>
    </source>
</evidence>
<dbReference type="PANTHER" id="PTHR43024">
    <property type="entry name" value="UDP-N-ACETYLMURAMOYL-TRIPEPTIDE--D-ALANYL-D-ALANINE LIGASE"/>
    <property type="match status" value="1"/>
</dbReference>
<evidence type="ECO:0000259" key="4">
    <source>
        <dbReference type="Pfam" id="PF02875"/>
    </source>
</evidence>
<proteinExistence type="predicted"/>
<evidence type="ECO:0000313" key="7">
    <source>
        <dbReference type="Proteomes" id="UP000033930"/>
    </source>
</evidence>
<keyword evidence="1" id="KW-0436">Ligase</keyword>
<evidence type="ECO:0000313" key="6">
    <source>
        <dbReference type="EMBL" id="KKR98993.1"/>
    </source>
</evidence>
<dbReference type="Pfam" id="PF08245">
    <property type="entry name" value="Mur_ligase_M"/>
    <property type="match status" value="1"/>
</dbReference>
<dbReference type="PANTHER" id="PTHR43024:SF1">
    <property type="entry name" value="UDP-N-ACETYLMURAMOYL-TRIPEPTIDE--D-ALANYL-D-ALANINE LIGASE"/>
    <property type="match status" value="1"/>
</dbReference>
<evidence type="ECO:0000256" key="3">
    <source>
        <dbReference type="ARBA" id="ARBA00022840"/>
    </source>
</evidence>